<evidence type="ECO:0000256" key="9">
    <source>
        <dbReference type="ARBA" id="ARBA00055253"/>
    </source>
</evidence>
<sequence>MLQIPSARMNSSRPSRGSRSRTGTPDRGGIRKRGAAQRVDRDGDLDMGVGGAGRGRGIGRAHTRGDLSRRATPASRHGGDKEKTLDALQKAIFGASSQANIRRGRTSGMEADRGLSQLKVRGWKASRAASNPDGGVESLIAFLEKKATPPDPNSGVRLKIIKSRVEGDALVVSVRPEQVDWVLRISGFSFAGAPLTVERHDKSGFGGPVGGPSPGAADTKAKMTAFLAKRYFEPKKLLDLSKLGTDPDLIEMGMFNTTSTESKFFPALMKICELTFDSSEKRRTAVESVSLAENQLSNVAPVTSLAQTFPDLKNLDLSNNRLRSTENMSSWRWKFRKLEFLDLTGNEAIAQPGFKETMLKWYPNLQTLNNTPVRTPEEIAAQKKTPIPVKGPVFHDESSIAENFLKAFFFNFDNNKDEVLNGMYDERSIFSLNVNVLAPRALQNETPAGWDGYIKKSRNLQRINHLSARMSRAYVGVENIRNAWNSLPRTNHPGILTNPKDWLIECNPIPGLLDITGQSKTGVGGLLITVHGKFDELDMETGSKLQTRSFDRTFVLGPGRGPGGVRVSNDMLCLRAFGDCQAWIPEDQHNIPATVPAQTMVQPATQPLPAVQPIPAVQPVPSAQGAHPQAKPGYGVSAPGKTDEQVKREQLVLEISFKTRMTLEFSEMALSGNNWNMEAALKNFEELKAQGKLPANAFLPGV</sequence>
<evidence type="ECO:0000256" key="4">
    <source>
        <dbReference type="ARBA" id="ARBA00022490"/>
    </source>
</evidence>
<comment type="function">
    <text evidence="9">Involved in the export of mRNA from the nucleus to the cytoplasm.</text>
</comment>
<keyword evidence="6" id="KW-0677">Repeat</keyword>
<feature type="compositionally biased region" description="Low complexity" evidence="11">
    <location>
        <begin position="11"/>
        <end position="27"/>
    </location>
</feature>
<dbReference type="Pfam" id="PF24048">
    <property type="entry name" value="LRR_NXF1-5"/>
    <property type="match status" value="1"/>
</dbReference>
<dbReference type="SUPFAM" id="SSF46934">
    <property type="entry name" value="UBA-like"/>
    <property type="match status" value="1"/>
</dbReference>
<dbReference type="GO" id="GO:0016973">
    <property type="term" value="P:poly(A)+ mRNA export from nucleus"/>
    <property type="evidence" value="ECO:0007669"/>
    <property type="project" value="TreeGrafter"/>
</dbReference>
<keyword evidence="7" id="KW-0509">mRNA transport</keyword>
<comment type="subcellular location">
    <subcellularLocation>
        <location evidence="1">Nucleus</location>
    </subcellularLocation>
</comment>
<dbReference type="Proteomes" id="UP000054567">
    <property type="component" value="Unassembled WGS sequence"/>
</dbReference>
<reference evidence="15" key="2">
    <citation type="journal article" date="2009" name="Genome Res.">
        <title>Comparative genomic analyses of the human fungal pathogens Coccidioides and their relatives.</title>
        <authorList>
            <person name="Sharpton T.J."/>
            <person name="Stajich J.E."/>
            <person name="Rounsley S.D."/>
            <person name="Gardner M.J."/>
            <person name="Wortman J.R."/>
            <person name="Jordar V.S."/>
            <person name="Maiti R."/>
            <person name="Kodira C.D."/>
            <person name="Neafsey D.E."/>
            <person name="Zeng Q."/>
            <person name="Hung C.-Y."/>
            <person name="McMahan C."/>
            <person name="Muszewska A."/>
            <person name="Grynberg M."/>
            <person name="Mandel M.A."/>
            <person name="Kellner E.M."/>
            <person name="Barker B.M."/>
            <person name="Galgiani J.N."/>
            <person name="Orbach M.J."/>
            <person name="Kirkland T.N."/>
            <person name="Cole G.T."/>
            <person name="Henn M.R."/>
            <person name="Birren B.W."/>
            <person name="Taylor J.W."/>
        </authorList>
    </citation>
    <scope>NUCLEOTIDE SEQUENCE [LARGE SCALE GENOMIC DNA]</scope>
    <source>
        <strain evidence="15">RMSCC 3488</strain>
    </source>
</reference>
<evidence type="ECO:0000313" key="14">
    <source>
        <dbReference type="EMBL" id="KMM70387.1"/>
    </source>
</evidence>
<dbReference type="InterPro" id="IPR032710">
    <property type="entry name" value="NTF2-like_dom_sf"/>
</dbReference>
<dbReference type="CDD" id="cd14342">
    <property type="entry name" value="UBA_TAP-C"/>
    <property type="match status" value="1"/>
</dbReference>
<dbReference type="PROSITE" id="PS51450">
    <property type="entry name" value="LRR"/>
    <property type="match status" value="1"/>
</dbReference>
<proteinExistence type="inferred from homology"/>
<feature type="domain" description="NTF2" evidence="12">
    <location>
        <begin position="400"/>
        <end position="574"/>
    </location>
</feature>
<protein>
    <recommendedName>
        <fullName evidence="10">mRNA export factor MEX67</fullName>
    </recommendedName>
</protein>
<evidence type="ECO:0000259" key="13">
    <source>
        <dbReference type="PROSITE" id="PS51281"/>
    </source>
</evidence>
<dbReference type="FunFam" id="3.80.10.10:FF:000296">
    <property type="entry name" value="mRNA export factor MEX67"/>
    <property type="match status" value="1"/>
</dbReference>
<dbReference type="InterPro" id="IPR057125">
    <property type="entry name" value="NXF1/2/3/5-like_LRR"/>
</dbReference>
<dbReference type="InterPro" id="IPR001611">
    <property type="entry name" value="Leu-rich_rpt"/>
</dbReference>
<dbReference type="InterPro" id="IPR030217">
    <property type="entry name" value="NXF_fam"/>
</dbReference>
<dbReference type="InterPro" id="IPR005637">
    <property type="entry name" value="TAP_C_dom"/>
</dbReference>
<dbReference type="VEuPathDB" id="FungiDB:CPAG_06699"/>
<evidence type="ECO:0000256" key="6">
    <source>
        <dbReference type="ARBA" id="ARBA00022737"/>
    </source>
</evidence>
<organism evidence="14 15">
    <name type="scientific">Coccidioides posadasii RMSCC 3488</name>
    <dbReference type="NCBI Taxonomy" id="454284"/>
    <lineage>
        <taxon>Eukaryota</taxon>
        <taxon>Fungi</taxon>
        <taxon>Dikarya</taxon>
        <taxon>Ascomycota</taxon>
        <taxon>Pezizomycotina</taxon>
        <taxon>Eurotiomycetes</taxon>
        <taxon>Eurotiomycetidae</taxon>
        <taxon>Onygenales</taxon>
        <taxon>Onygenaceae</taxon>
        <taxon>Coccidioides</taxon>
    </lineage>
</organism>
<dbReference type="FunFam" id="1.10.8.10:FF:000018">
    <property type="entry name" value="Nuclear RNA export factor 1"/>
    <property type="match status" value="1"/>
</dbReference>
<evidence type="ECO:0000256" key="7">
    <source>
        <dbReference type="ARBA" id="ARBA00022816"/>
    </source>
</evidence>
<evidence type="ECO:0000256" key="5">
    <source>
        <dbReference type="ARBA" id="ARBA00022614"/>
    </source>
</evidence>
<evidence type="ECO:0000259" key="12">
    <source>
        <dbReference type="PROSITE" id="PS50177"/>
    </source>
</evidence>
<evidence type="ECO:0000256" key="11">
    <source>
        <dbReference type="SAM" id="MobiDB-lite"/>
    </source>
</evidence>
<dbReference type="SUPFAM" id="SSF52058">
    <property type="entry name" value="L domain-like"/>
    <property type="match status" value="1"/>
</dbReference>
<dbReference type="GO" id="GO:0042272">
    <property type="term" value="C:nuclear RNA export factor complex"/>
    <property type="evidence" value="ECO:0007669"/>
    <property type="project" value="UniProtKB-ARBA"/>
</dbReference>
<evidence type="ECO:0000256" key="1">
    <source>
        <dbReference type="ARBA" id="ARBA00004123"/>
    </source>
</evidence>
<evidence type="ECO:0000313" key="15">
    <source>
        <dbReference type="Proteomes" id="UP000054567"/>
    </source>
</evidence>
<dbReference type="EMBL" id="DS268112">
    <property type="protein sequence ID" value="KMM70387.1"/>
    <property type="molecule type" value="Genomic_DNA"/>
</dbReference>
<keyword evidence="8" id="KW-0539">Nucleus</keyword>
<dbReference type="PROSITE" id="PS50177">
    <property type="entry name" value="NTF2_DOMAIN"/>
    <property type="match status" value="1"/>
</dbReference>
<dbReference type="PANTHER" id="PTHR10662:SF22">
    <property type="entry name" value="NUCLEAR RNA EXPORT FACTOR 1"/>
    <property type="match status" value="1"/>
</dbReference>
<evidence type="ECO:0000256" key="2">
    <source>
        <dbReference type="ARBA" id="ARBA00009285"/>
    </source>
</evidence>
<evidence type="ECO:0000256" key="10">
    <source>
        <dbReference type="ARBA" id="ARBA00069694"/>
    </source>
</evidence>
<evidence type="ECO:0000256" key="8">
    <source>
        <dbReference type="ARBA" id="ARBA00023242"/>
    </source>
</evidence>
<comment type="similarity">
    <text evidence="2">Belongs to the NXF family.</text>
</comment>
<dbReference type="Pfam" id="PF22602">
    <property type="entry name" value="NXF_NTF2"/>
    <property type="match status" value="1"/>
</dbReference>
<evidence type="ECO:0000256" key="3">
    <source>
        <dbReference type="ARBA" id="ARBA00022448"/>
    </source>
</evidence>
<dbReference type="SUPFAM" id="SSF54427">
    <property type="entry name" value="NTF2-like"/>
    <property type="match status" value="1"/>
</dbReference>
<dbReference type="Gene3D" id="3.10.450.50">
    <property type="match status" value="1"/>
</dbReference>
<keyword evidence="4" id="KW-0963">Cytoplasm</keyword>
<dbReference type="GO" id="GO:0003723">
    <property type="term" value="F:RNA binding"/>
    <property type="evidence" value="ECO:0007669"/>
    <property type="project" value="TreeGrafter"/>
</dbReference>
<dbReference type="InterPro" id="IPR009060">
    <property type="entry name" value="UBA-like_sf"/>
</dbReference>
<feature type="region of interest" description="Disordered" evidence="11">
    <location>
        <begin position="619"/>
        <end position="645"/>
    </location>
</feature>
<dbReference type="Pfam" id="PF03943">
    <property type="entry name" value="TAP_C"/>
    <property type="match status" value="1"/>
</dbReference>
<dbReference type="SMART" id="SM00804">
    <property type="entry name" value="TAP_C"/>
    <property type="match status" value="1"/>
</dbReference>
<reference evidence="15" key="3">
    <citation type="journal article" date="2010" name="Genome Res.">
        <title>Population genomic sequencing of Coccidioides fungi reveals recent hybridization and transposon control.</title>
        <authorList>
            <person name="Neafsey D.E."/>
            <person name="Barker B.M."/>
            <person name="Sharpton T.J."/>
            <person name="Stajich J.E."/>
            <person name="Park D.J."/>
            <person name="Whiston E."/>
            <person name="Hung C.-Y."/>
            <person name="McMahan C."/>
            <person name="White J."/>
            <person name="Sykes S."/>
            <person name="Heiman D."/>
            <person name="Young S."/>
            <person name="Zeng Q."/>
            <person name="Abouelleil A."/>
            <person name="Aftuck L."/>
            <person name="Bessette D."/>
            <person name="Brown A."/>
            <person name="FitzGerald M."/>
            <person name="Lui A."/>
            <person name="Macdonald J.P."/>
            <person name="Priest M."/>
            <person name="Orbach M.J."/>
            <person name="Galgiani J.N."/>
            <person name="Kirkland T.N."/>
            <person name="Cole G.T."/>
            <person name="Birren B.W."/>
            <person name="Henn M.R."/>
            <person name="Taylor J.W."/>
            <person name="Rounsley S.D."/>
        </authorList>
    </citation>
    <scope>NUCLEOTIDE SEQUENCE [LARGE SCALE GENOMIC DNA]</scope>
    <source>
        <strain evidence="15">RMSCC 3488</strain>
    </source>
</reference>
<keyword evidence="3" id="KW-0813">Transport</keyword>
<dbReference type="AlphaFoldDB" id="A0A0J6IF23"/>
<accession>A0A0J6IF23</accession>
<dbReference type="PROSITE" id="PS51281">
    <property type="entry name" value="TAP_C"/>
    <property type="match status" value="1"/>
</dbReference>
<keyword evidence="5" id="KW-0433">Leucine-rich repeat</keyword>
<dbReference type="PANTHER" id="PTHR10662">
    <property type="entry name" value="NUCLEAR RNA EXPORT FACTOR"/>
    <property type="match status" value="1"/>
</dbReference>
<feature type="region of interest" description="Disordered" evidence="11">
    <location>
        <begin position="1"/>
        <end position="82"/>
    </location>
</feature>
<reference evidence="14 15" key="1">
    <citation type="submission" date="2007-06" db="EMBL/GenBank/DDBJ databases">
        <title>The Genome Sequence of Coccidioides posadasii RMSCC_3488.</title>
        <authorList>
            <consortium name="Coccidioides Genome Resources Consortium"/>
            <consortium name="The Broad Institute Genome Sequencing Platform"/>
            <person name="Henn M.R."/>
            <person name="Sykes S."/>
            <person name="Young S."/>
            <person name="Jaffe D."/>
            <person name="Berlin A."/>
            <person name="Alvarez P."/>
            <person name="Butler J."/>
            <person name="Gnerre S."/>
            <person name="Grabherr M."/>
            <person name="Mauceli E."/>
            <person name="Brockman W."/>
            <person name="Kodira C."/>
            <person name="Alvarado L."/>
            <person name="Zeng Q."/>
            <person name="Crawford M."/>
            <person name="Antoine C."/>
            <person name="Devon K."/>
            <person name="Galgiani J."/>
            <person name="Orsborn K."/>
            <person name="Lewis M.L."/>
            <person name="Nusbaum C."/>
            <person name="Galagan J."/>
            <person name="Birren B."/>
        </authorList>
    </citation>
    <scope>NUCLEOTIDE SEQUENCE [LARGE SCALE GENOMIC DNA]</scope>
    <source>
        <strain evidence="14 15">RMSCC 3488</strain>
    </source>
</reference>
<gene>
    <name evidence="14" type="ORF">CPAG_06699</name>
</gene>
<feature type="domain" description="TAP-C" evidence="13">
    <location>
        <begin position="646"/>
        <end position="701"/>
    </location>
</feature>
<dbReference type="InterPro" id="IPR032675">
    <property type="entry name" value="LRR_dom_sf"/>
</dbReference>
<dbReference type="InterPro" id="IPR018222">
    <property type="entry name" value="Nuclear_transport_factor_2_euk"/>
</dbReference>
<dbReference type="OrthoDB" id="25872at2759"/>
<dbReference type="FunFam" id="3.10.450.50:FF:000013">
    <property type="entry name" value="mRNA export factor mex67"/>
    <property type="match status" value="1"/>
</dbReference>
<dbReference type="Gene3D" id="3.80.10.10">
    <property type="entry name" value="Ribonuclease Inhibitor"/>
    <property type="match status" value="1"/>
</dbReference>
<dbReference type="Gene3D" id="1.10.8.10">
    <property type="entry name" value="DNA helicase RuvA subunit, C-terminal domain"/>
    <property type="match status" value="1"/>
</dbReference>
<name>A0A0J6IF23_COCPO</name>
<dbReference type="InterPro" id="IPR002075">
    <property type="entry name" value="NTF2_dom"/>
</dbReference>